<sequence>MEQITTDLAAQHAELRAVLGGLRADQWDAPSRCAGWSVADVVLHLAQSDEVAVGSARGDIDGAARAAGWDLDALHAGEQSMDALADRAVQAQRGASPADLLARWSDTADALVTTLAGLDPKEALPWVVGRLPARTLATTRLAECWIHTGDITPAAGVEQPFSERMWHIARLAWRTIPYAFSQAGQALVGPVAVVLTTPEGGTWTFSDGDPVTTVTGDAMTFCQVAARRIPGDESGLIATGPDAAAVLDLVRTFA</sequence>
<evidence type="ECO:0000259" key="1">
    <source>
        <dbReference type="Pfam" id="PF11716"/>
    </source>
</evidence>
<dbReference type="Gene3D" id="1.20.120.450">
    <property type="entry name" value="dinb family like domain"/>
    <property type="match status" value="1"/>
</dbReference>
<reference evidence="2 3" key="1">
    <citation type="journal article" date="2019" name="Int. J. Syst. Evol. Microbiol.">
        <title>The Global Catalogue of Microorganisms (GCM) 10K type strain sequencing project: providing services to taxonomists for standard genome sequencing and annotation.</title>
        <authorList>
            <consortium name="The Broad Institute Genomics Platform"/>
            <consortium name="The Broad Institute Genome Sequencing Center for Infectious Disease"/>
            <person name="Wu L."/>
            <person name="Ma J."/>
        </authorList>
    </citation>
    <scope>NUCLEOTIDE SEQUENCE [LARGE SCALE GENOMIC DNA]</scope>
    <source>
        <strain evidence="2 3">JCM 10671</strain>
    </source>
</reference>
<accession>A0ABN1H759</accession>
<dbReference type="InterPro" id="IPR017517">
    <property type="entry name" value="Maleyloyr_isom"/>
</dbReference>
<dbReference type="SUPFAM" id="SSF109854">
    <property type="entry name" value="DinB/YfiT-like putative metalloenzymes"/>
    <property type="match status" value="1"/>
</dbReference>
<organism evidence="2 3">
    <name type="scientific">Sporichthya brevicatena</name>
    <dbReference type="NCBI Taxonomy" id="171442"/>
    <lineage>
        <taxon>Bacteria</taxon>
        <taxon>Bacillati</taxon>
        <taxon>Actinomycetota</taxon>
        <taxon>Actinomycetes</taxon>
        <taxon>Sporichthyales</taxon>
        <taxon>Sporichthyaceae</taxon>
        <taxon>Sporichthya</taxon>
    </lineage>
</organism>
<keyword evidence="3" id="KW-1185">Reference proteome</keyword>
<protein>
    <submittedName>
        <fullName evidence="2">TIGR03084 family metal-binding protein</fullName>
    </submittedName>
</protein>
<evidence type="ECO:0000313" key="2">
    <source>
        <dbReference type="EMBL" id="GAA0631159.1"/>
    </source>
</evidence>
<name>A0ABN1H759_9ACTN</name>
<dbReference type="RefSeq" id="WP_344607823.1">
    <property type="nucleotide sequence ID" value="NZ_BAAAHE010000040.1"/>
</dbReference>
<dbReference type="Pfam" id="PF11716">
    <property type="entry name" value="MDMPI_N"/>
    <property type="match status" value="1"/>
</dbReference>
<dbReference type="NCBIfam" id="TIGR03083">
    <property type="entry name" value="maleylpyruvate isomerase family mycothiol-dependent enzyme"/>
    <property type="match status" value="1"/>
</dbReference>
<evidence type="ECO:0000313" key="3">
    <source>
        <dbReference type="Proteomes" id="UP001500957"/>
    </source>
</evidence>
<comment type="caution">
    <text evidence="2">The sequence shown here is derived from an EMBL/GenBank/DDBJ whole genome shotgun (WGS) entry which is preliminary data.</text>
</comment>
<feature type="domain" description="Mycothiol-dependent maleylpyruvate isomerase metal-binding" evidence="1">
    <location>
        <begin position="8"/>
        <end position="151"/>
    </location>
</feature>
<dbReference type="InterPro" id="IPR034660">
    <property type="entry name" value="DinB/YfiT-like"/>
</dbReference>
<dbReference type="Proteomes" id="UP001500957">
    <property type="component" value="Unassembled WGS sequence"/>
</dbReference>
<proteinExistence type="predicted"/>
<dbReference type="InterPro" id="IPR024344">
    <property type="entry name" value="MDMPI_metal-binding"/>
</dbReference>
<dbReference type="EMBL" id="BAAAHE010000040">
    <property type="protein sequence ID" value="GAA0631159.1"/>
    <property type="molecule type" value="Genomic_DNA"/>
</dbReference>
<gene>
    <name evidence="2" type="ORF">GCM10009547_38800</name>
</gene>